<reference evidence="1 2" key="1">
    <citation type="journal article" date="2023" name="ACS Omega">
        <title>Identification of the Neoaspergillic Acid Biosynthesis Gene Cluster by Establishing an In Vitro CRISPR-Ribonucleoprotein Genetic System in Aspergillus melleus.</title>
        <authorList>
            <person name="Yuan B."/>
            <person name="Grau M.F."/>
            <person name="Murata R.M."/>
            <person name="Torok T."/>
            <person name="Venkateswaran K."/>
            <person name="Stajich J.E."/>
            <person name="Wang C.C.C."/>
        </authorList>
    </citation>
    <scope>NUCLEOTIDE SEQUENCE [LARGE SCALE GENOMIC DNA]</scope>
    <source>
        <strain evidence="1 2">IMV 1140</strain>
    </source>
</reference>
<accession>A0ACC3ANM6</accession>
<organism evidence="1 2">
    <name type="scientific">Aspergillus melleus</name>
    <dbReference type="NCBI Taxonomy" id="138277"/>
    <lineage>
        <taxon>Eukaryota</taxon>
        <taxon>Fungi</taxon>
        <taxon>Dikarya</taxon>
        <taxon>Ascomycota</taxon>
        <taxon>Pezizomycotina</taxon>
        <taxon>Eurotiomycetes</taxon>
        <taxon>Eurotiomycetidae</taxon>
        <taxon>Eurotiales</taxon>
        <taxon>Aspergillaceae</taxon>
        <taxon>Aspergillus</taxon>
        <taxon>Aspergillus subgen. Circumdati</taxon>
    </lineage>
</organism>
<proteinExistence type="predicted"/>
<name>A0ACC3ANM6_9EURO</name>
<evidence type="ECO:0000313" key="1">
    <source>
        <dbReference type="EMBL" id="KAK1138876.1"/>
    </source>
</evidence>
<gene>
    <name evidence="1" type="ORF">N8T08_001703</name>
</gene>
<dbReference type="EMBL" id="JAOPJF010000125">
    <property type="protein sequence ID" value="KAK1138876.1"/>
    <property type="molecule type" value="Genomic_DNA"/>
</dbReference>
<evidence type="ECO:0000313" key="2">
    <source>
        <dbReference type="Proteomes" id="UP001177260"/>
    </source>
</evidence>
<sequence>MDFQPSINSAVELLSLAVSTNNLLMMKKVLQHSHLDYQSDSDTINYTLQTAVDAGQYESVQMLLTAMEEQHEIFDAATMLAMRKSAMDQNNLPIMKRLLQHSKISKKSWINIGKHALKTHNEQLLRIILDCSSQSDLAPQQADLNHLLHFAAFTGHVPSVALLYERGADVNMIGLDFGCPWDTPVQTAARRNNTNAMDWMVDHGGFIETRSLEEQMLAIEAIEKQPIPDLSASHSPDTCSKHCDDSLYPPSCRGLPTGPGMEARNFDRFILYLAFSNSPEQISHLLDQLDLARIGEEVLFRTLSWRGNRLLLKELLARGVSLTARRETNSILHYIAENHFGRGDDQADHNIDAAEFVLDVRPEALFEVEKDGNTPLHLAFWGQNPCMITALLKRGACPYAPNHRGVTPLRLMPDYWGDMSQQMFAAYL</sequence>
<comment type="caution">
    <text evidence="1">The sequence shown here is derived from an EMBL/GenBank/DDBJ whole genome shotgun (WGS) entry which is preliminary data.</text>
</comment>
<protein>
    <submittedName>
        <fullName evidence="1">Uncharacterized protein</fullName>
    </submittedName>
</protein>
<keyword evidence="2" id="KW-1185">Reference proteome</keyword>
<dbReference type="Proteomes" id="UP001177260">
    <property type="component" value="Unassembled WGS sequence"/>
</dbReference>